<dbReference type="Pfam" id="PF13765">
    <property type="entry name" value="PRY"/>
    <property type="match status" value="1"/>
</dbReference>
<dbReference type="SMART" id="SM00449">
    <property type="entry name" value="SPRY"/>
    <property type="match status" value="1"/>
</dbReference>
<organism evidence="5 6">
    <name type="scientific">Gekko japonicus</name>
    <name type="common">Schlegel's Japanese gecko</name>
    <dbReference type="NCBI Taxonomy" id="146911"/>
    <lineage>
        <taxon>Eukaryota</taxon>
        <taxon>Metazoa</taxon>
        <taxon>Chordata</taxon>
        <taxon>Craniata</taxon>
        <taxon>Vertebrata</taxon>
        <taxon>Euteleostomi</taxon>
        <taxon>Lepidosauria</taxon>
        <taxon>Squamata</taxon>
        <taxon>Bifurcata</taxon>
        <taxon>Gekkota</taxon>
        <taxon>Gekkonidae</taxon>
        <taxon>Gekkoninae</taxon>
        <taxon>Gekko</taxon>
    </lineage>
</organism>
<evidence type="ECO:0000256" key="3">
    <source>
        <dbReference type="ARBA" id="ARBA00034460"/>
    </source>
</evidence>
<comment type="similarity">
    <text evidence="1">Belongs to the ohanin/vespryn family.</text>
</comment>
<evidence type="ECO:0000259" key="4">
    <source>
        <dbReference type="PROSITE" id="PS50188"/>
    </source>
</evidence>
<keyword evidence="2" id="KW-0528">Neurotoxin</keyword>
<accession>A0ABM1KA14</accession>
<reference evidence="6" key="1">
    <citation type="submission" date="2025-08" db="UniProtKB">
        <authorList>
            <consortium name="RefSeq"/>
        </authorList>
    </citation>
    <scope>IDENTIFICATION</scope>
</reference>
<evidence type="ECO:0000313" key="5">
    <source>
        <dbReference type="Proteomes" id="UP000694871"/>
    </source>
</evidence>
<feature type="domain" description="B30.2/SPRY" evidence="4">
    <location>
        <begin position="38"/>
        <end position="229"/>
    </location>
</feature>
<dbReference type="PRINTS" id="PR01407">
    <property type="entry name" value="BUTYPHLNCDUF"/>
</dbReference>
<dbReference type="InterPro" id="IPR043136">
    <property type="entry name" value="B30.2/SPRY_sf"/>
</dbReference>
<dbReference type="PROSITE" id="PS50188">
    <property type="entry name" value="B302_SPRY"/>
    <property type="match status" value="1"/>
</dbReference>
<keyword evidence="5" id="KW-1185">Reference proteome</keyword>
<dbReference type="SUPFAM" id="SSF49899">
    <property type="entry name" value="Concanavalin A-like lectins/glucanases"/>
    <property type="match status" value="1"/>
</dbReference>
<proteinExistence type="inferred from homology"/>
<dbReference type="Gene3D" id="2.60.120.920">
    <property type="match status" value="1"/>
</dbReference>
<dbReference type="Pfam" id="PF00622">
    <property type="entry name" value="SPRY"/>
    <property type="match status" value="1"/>
</dbReference>
<dbReference type="InterPro" id="IPR006574">
    <property type="entry name" value="PRY"/>
</dbReference>
<dbReference type="GeneID" id="107113705"/>
<comment type="function">
    <text evidence="3">Neurotoxin that produces dose-dependent hypolocomotion and hyperalgesia in mice. May directly act on the central nervous system, as it is 6500-fold more potent when administered intracerebroventricularly than intraperitoneal.</text>
</comment>
<dbReference type="InterPro" id="IPR001870">
    <property type="entry name" value="B30.2/SPRY"/>
</dbReference>
<evidence type="ECO:0000313" key="6">
    <source>
        <dbReference type="RefSeq" id="XP_015270551.1"/>
    </source>
</evidence>
<dbReference type="InterPro" id="IPR003877">
    <property type="entry name" value="SPRY_dom"/>
</dbReference>
<dbReference type="CDD" id="cd12888">
    <property type="entry name" value="SPRY_PRY_TRIM7_like"/>
    <property type="match status" value="1"/>
</dbReference>
<dbReference type="InterPro" id="IPR013320">
    <property type="entry name" value="ConA-like_dom_sf"/>
</dbReference>
<dbReference type="PANTHER" id="PTHR24103">
    <property type="entry name" value="E3 UBIQUITIN-PROTEIN LIGASE TRIM"/>
    <property type="match status" value="1"/>
</dbReference>
<sequence>MEDEEGYMAIDLAQRDAYMQPTSQKMQVFQVRDSQDCSCQGNPPNSCGWASGSSTAYVTLNPATAHRRLVLSTDLKTVTWGKEEMSLPNNTERFDQRVWVLGREGFLSGKHCWEVEVKGDGEWAVGVAKESLKRKGLPDFSPAEGIWAIGEYWGVGNYRAFTSPQPTQLFFDKKPRRIRVSLDYTQRQVEFFNPETKKSIYTFSSAAFSGEKIYPWFRVWDGTELTLHP</sequence>
<evidence type="ECO:0000256" key="2">
    <source>
        <dbReference type="ARBA" id="ARBA00022699"/>
    </source>
</evidence>
<name>A0ABM1KA14_GEKJA</name>
<dbReference type="SMART" id="SM00589">
    <property type="entry name" value="PRY"/>
    <property type="match status" value="1"/>
</dbReference>
<dbReference type="InterPro" id="IPR050143">
    <property type="entry name" value="TRIM/RBCC"/>
</dbReference>
<gene>
    <name evidence="6" type="primary">LOC107113705</name>
</gene>
<evidence type="ECO:0000256" key="1">
    <source>
        <dbReference type="ARBA" id="ARBA00009651"/>
    </source>
</evidence>
<dbReference type="RefSeq" id="XP_015270551.1">
    <property type="nucleotide sequence ID" value="XM_015415065.1"/>
</dbReference>
<dbReference type="InterPro" id="IPR003879">
    <property type="entry name" value="Butyrophylin_SPRY"/>
</dbReference>
<dbReference type="Proteomes" id="UP000694871">
    <property type="component" value="Unplaced"/>
</dbReference>
<keyword evidence="2" id="KW-0800">Toxin</keyword>
<protein>
    <submittedName>
        <fullName evidence="6">Tripartite motif-containing protein 7-like isoform X2</fullName>
    </submittedName>
</protein>